<accession>A0ABM6M478</accession>
<organism evidence="2 3">
    <name type="scientific">Blastomonas fulva</name>
    <dbReference type="NCBI Taxonomy" id="1550728"/>
    <lineage>
        <taxon>Bacteria</taxon>
        <taxon>Pseudomonadati</taxon>
        <taxon>Pseudomonadota</taxon>
        <taxon>Alphaproteobacteria</taxon>
        <taxon>Sphingomonadales</taxon>
        <taxon>Sphingomonadaceae</taxon>
        <taxon>Blastomonas</taxon>
    </lineage>
</organism>
<protein>
    <recommendedName>
        <fullName evidence="4">Flagellar protein</fullName>
    </recommendedName>
</protein>
<name>A0ABM6M478_9SPHN</name>
<gene>
    <name evidence="2" type="ORF">B5J99_03940</name>
</gene>
<dbReference type="Proteomes" id="UP000258016">
    <property type="component" value="Chromosome"/>
</dbReference>
<sequence>MAALALIPALAISASATAQPQTPGMQNLGEIDVLVAATMGAEVGQPGGARALVDRRLKLKACPVALEITGPDMGAAAVRCPTLGWRIRVPLDLAVEPAQASASRAPLQRGAAGLGQEGIKRGEPILLTVERPSFSLSRVMIADKDGRVGEVIPVRDEPRGKPIFVRIIEPGRATILGN</sequence>
<evidence type="ECO:0000256" key="1">
    <source>
        <dbReference type="SAM" id="SignalP"/>
    </source>
</evidence>
<dbReference type="EMBL" id="CP020083">
    <property type="protein sequence ID" value="ASR50728.1"/>
    <property type="molecule type" value="Genomic_DNA"/>
</dbReference>
<reference evidence="2 3" key="1">
    <citation type="submission" date="2017-03" db="EMBL/GenBank/DDBJ databases">
        <title>Complete genome sequence of Blastomonas fulva degrading microcsystin LR.</title>
        <authorList>
            <person name="Lee H.-g."/>
            <person name="Jin L."/>
            <person name="oh H.-M."/>
        </authorList>
    </citation>
    <scope>NUCLEOTIDE SEQUENCE [LARGE SCALE GENOMIC DNA]</scope>
    <source>
        <strain evidence="2 3">T2</strain>
    </source>
</reference>
<feature type="chain" id="PRO_5046804053" description="Flagellar protein" evidence="1">
    <location>
        <begin position="19"/>
        <end position="178"/>
    </location>
</feature>
<keyword evidence="3" id="KW-1185">Reference proteome</keyword>
<evidence type="ECO:0000313" key="3">
    <source>
        <dbReference type="Proteomes" id="UP000258016"/>
    </source>
</evidence>
<dbReference type="Gene3D" id="2.30.30.760">
    <property type="match status" value="1"/>
</dbReference>
<evidence type="ECO:0008006" key="4">
    <source>
        <dbReference type="Google" id="ProtNLM"/>
    </source>
</evidence>
<evidence type="ECO:0000313" key="2">
    <source>
        <dbReference type="EMBL" id="ASR50728.1"/>
    </source>
</evidence>
<keyword evidence="1" id="KW-0732">Signal</keyword>
<feature type="signal peptide" evidence="1">
    <location>
        <begin position="1"/>
        <end position="18"/>
    </location>
</feature>
<proteinExistence type="predicted"/>